<accession>A0ABX6MZS2</accession>
<gene>
    <name evidence="1" type="ORF">R7A2020_26420</name>
</gene>
<protein>
    <submittedName>
        <fullName evidence="1">Uncharacterized protein</fullName>
    </submittedName>
</protein>
<dbReference type="Proteomes" id="UP000500892">
    <property type="component" value="Chromosome"/>
</dbReference>
<organism evidence="1 2">
    <name type="scientific">Mesorhizobium japonicum R7A</name>
    <dbReference type="NCBI Taxonomy" id="935547"/>
    <lineage>
        <taxon>Bacteria</taxon>
        <taxon>Pseudomonadati</taxon>
        <taxon>Pseudomonadota</taxon>
        <taxon>Alphaproteobacteria</taxon>
        <taxon>Hyphomicrobiales</taxon>
        <taxon>Phyllobacteriaceae</taxon>
        <taxon>Mesorhizobium</taxon>
    </lineage>
</organism>
<dbReference type="RefSeq" id="WP_141245629.1">
    <property type="nucleotide sequence ID" value="NZ_CP033366.1"/>
</dbReference>
<keyword evidence="2" id="KW-1185">Reference proteome</keyword>
<dbReference type="Gene3D" id="2.70.98.10">
    <property type="match status" value="1"/>
</dbReference>
<proteinExistence type="predicted"/>
<dbReference type="GeneID" id="66685573"/>
<sequence>MTTRTIEIRNGHLSAEIVPSLGAGLARFDRGRRCSGHGLTTAARTQSISPPTCFCHCQIASRAAVSNFVCFEPVSHVADAHNRGSVDKWNGLPVLGPGESLAAGCSFAVMWGDQLTSKSKSRRASEGVAAIC</sequence>
<dbReference type="EMBL" id="CP051772">
    <property type="protein sequence ID" value="QJF04201.1"/>
    <property type="molecule type" value="Genomic_DNA"/>
</dbReference>
<name>A0ABX6MZS2_9HYPH</name>
<reference evidence="1 2" key="1">
    <citation type="submission" date="2020-04" db="EMBL/GenBank/DDBJ databases">
        <title>Mesorhizobium japonicum R7A epigenetic regulation of quorum sensing and ICE transfer.</title>
        <authorList>
            <person name="Ramsay J.P."/>
            <person name="Colombi E."/>
            <person name="Perry B.J."/>
            <person name="Staltari A."/>
        </authorList>
    </citation>
    <scope>NUCLEOTIDE SEQUENCE [LARGE SCALE GENOMIC DNA]</scope>
    <source>
        <strain evidence="1 2">R7A</strain>
    </source>
</reference>
<dbReference type="InterPro" id="IPR014718">
    <property type="entry name" value="GH-type_carb-bd"/>
</dbReference>
<evidence type="ECO:0000313" key="1">
    <source>
        <dbReference type="EMBL" id="QJF04201.1"/>
    </source>
</evidence>
<evidence type="ECO:0000313" key="2">
    <source>
        <dbReference type="Proteomes" id="UP000500892"/>
    </source>
</evidence>